<protein>
    <submittedName>
        <fullName evidence="2">tRNA (Adenosine(37)-N6)-threonylcarbamoyltransferase complex dimerization subunit type 1 TsaB</fullName>
    </submittedName>
</protein>
<evidence type="ECO:0000313" key="3">
    <source>
        <dbReference type="Proteomes" id="UP000266287"/>
    </source>
</evidence>
<dbReference type="EMBL" id="NDHY01000002">
    <property type="protein sequence ID" value="RII00651.1"/>
    <property type="molecule type" value="Genomic_DNA"/>
</dbReference>
<dbReference type="Pfam" id="PF00814">
    <property type="entry name" value="TsaD"/>
    <property type="match status" value="1"/>
</dbReference>
<dbReference type="Gene3D" id="3.30.420.40">
    <property type="match status" value="2"/>
</dbReference>
<comment type="caution">
    <text evidence="2">The sequence shown here is derived from an EMBL/GenBank/DDBJ whole genome shotgun (WGS) entry which is preliminary data.</text>
</comment>
<accession>A0A399FWV1</accession>
<gene>
    <name evidence="2" type="primary">tsaB</name>
    <name evidence="2" type="ORF">B9J77_01100</name>
</gene>
<dbReference type="GO" id="GO:0005829">
    <property type="term" value="C:cytosol"/>
    <property type="evidence" value="ECO:0007669"/>
    <property type="project" value="TreeGrafter"/>
</dbReference>
<dbReference type="InterPro" id="IPR022496">
    <property type="entry name" value="T6A_TsaB"/>
</dbReference>
<dbReference type="CDD" id="cd24032">
    <property type="entry name" value="ASKHA_NBD_TsaB"/>
    <property type="match status" value="1"/>
</dbReference>
<name>A0A399FWV1_UNCN2</name>
<dbReference type="SUPFAM" id="SSF53067">
    <property type="entry name" value="Actin-like ATPase domain"/>
    <property type="match status" value="2"/>
</dbReference>
<keyword evidence="2" id="KW-0808">Transferase</keyword>
<dbReference type="GO" id="GO:0016740">
    <property type="term" value="F:transferase activity"/>
    <property type="evidence" value="ECO:0007669"/>
    <property type="project" value="UniProtKB-KW"/>
</dbReference>
<dbReference type="NCBIfam" id="TIGR03725">
    <property type="entry name" value="T6A_YeaZ"/>
    <property type="match status" value="1"/>
</dbReference>
<dbReference type="AlphaFoldDB" id="A0A399FWV1"/>
<evidence type="ECO:0000313" key="2">
    <source>
        <dbReference type="EMBL" id="RII00651.1"/>
    </source>
</evidence>
<dbReference type="PANTHER" id="PTHR11735">
    <property type="entry name" value="TRNA N6-ADENOSINE THREONYLCARBAMOYLTRANSFERASE"/>
    <property type="match status" value="1"/>
</dbReference>
<dbReference type="InterPro" id="IPR043129">
    <property type="entry name" value="ATPase_NBD"/>
</dbReference>
<dbReference type="InterPro" id="IPR000905">
    <property type="entry name" value="Gcp-like_dom"/>
</dbReference>
<dbReference type="GO" id="GO:0002949">
    <property type="term" value="P:tRNA threonylcarbamoyladenosine modification"/>
    <property type="evidence" value="ECO:0007669"/>
    <property type="project" value="InterPro"/>
</dbReference>
<dbReference type="PANTHER" id="PTHR11735:SF11">
    <property type="entry name" value="TRNA THREONYLCARBAMOYLADENOSINE BIOSYNTHESIS PROTEIN TSAB"/>
    <property type="match status" value="1"/>
</dbReference>
<feature type="domain" description="Gcp-like" evidence="1">
    <location>
        <begin position="33"/>
        <end position="203"/>
    </location>
</feature>
<proteinExistence type="predicted"/>
<sequence>MKILALDTSNRVSSVAIIDEEKVIAEYLLDVREGHSRKLLYLVNQILKDSELTIKKIDGFAVAVGPGSFTALRVGIATAKGLAIGAKKPLCGIPTLDVLAANVYTTGLICPILDAKARWVYGAVYQYHQSELRKVIAEFLLPLKELFKKIRTPTVFLGNAVLIHQGLIEKELGKDAFFAPQEFSLVRAANVAKLALRKLRAGEVPELSGIKPIYLERKRA</sequence>
<dbReference type="Proteomes" id="UP000266287">
    <property type="component" value="Unassembled WGS sequence"/>
</dbReference>
<evidence type="ECO:0000259" key="1">
    <source>
        <dbReference type="Pfam" id="PF00814"/>
    </source>
</evidence>
<organism evidence="2 3">
    <name type="scientific">candidate division NPL-UPA2 bacterium Unc8</name>
    <dbReference type="NCBI Taxonomy" id="1980939"/>
    <lineage>
        <taxon>Bacteria</taxon>
    </lineage>
</organism>
<reference evidence="2 3" key="1">
    <citation type="submission" date="2018-08" db="EMBL/GenBank/DDBJ databases">
        <title>Draft genome of candidate division NPL-UPA2 bacterium Unc8 that adapted to ultra-basic serpentinizing groundwater.</title>
        <authorList>
            <person name="Ishii S."/>
            <person name="Suzuki S."/>
            <person name="Nealson K.H."/>
        </authorList>
    </citation>
    <scope>NUCLEOTIDE SEQUENCE [LARGE SCALE GENOMIC DNA]</scope>
    <source>
        <strain evidence="2">Unc8</strain>
    </source>
</reference>